<feature type="transmembrane region" description="Helical" evidence="2">
    <location>
        <begin position="12"/>
        <end position="34"/>
    </location>
</feature>
<feature type="compositionally biased region" description="Polar residues" evidence="1">
    <location>
        <begin position="200"/>
        <end position="217"/>
    </location>
</feature>
<dbReference type="AlphaFoldDB" id="A0AA88SJI3"/>
<gene>
    <name evidence="3" type="ORF">RJ640_025402</name>
</gene>
<feature type="transmembrane region" description="Helical" evidence="2">
    <location>
        <begin position="40"/>
        <end position="63"/>
    </location>
</feature>
<reference evidence="3" key="1">
    <citation type="submission" date="2022-12" db="EMBL/GenBank/DDBJ databases">
        <title>Draft genome assemblies for two species of Escallonia (Escalloniales).</title>
        <authorList>
            <person name="Chanderbali A."/>
            <person name="Dervinis C."/>
            <person name="Anghel I."/>
            <person name="Soltis D."/>
            <person name="Soltis P."/>
            <person name="Zapata F."/>
        </authorList>
    </citation>
    <scope>NUCLEOTIDE SEQUENCE</scope>
    <source>
        <strain evidence="3">UCBG92.1500</strain>
        <tissue evidence="3">Leaf</tissue>
    </source>
</reference>
<comment type="caution">
    <text evidence="3">The sequence shown here is derived from an EMBL/GenBank/DDBJ whole genome shotgun (WGS) entry which is preliminary data.</text>
</comment>
<protein>
    <submittedName>
        <fullName evidence="3">Uncharacterized protein</fullName>
    </submittedName>
</protein>
<sequence length="405" mass="45163">MSKTDQFPGFILSDFVGFCSCVLSQPLYFSYFIFFSPYLLRLLSFLSPLVITTSLLLLTLLTVSPTLGFSRTRVMDDENDDDEEFYDFEAFEAYKIVFDASAFDDVRESPFVEVPAVKAEESCLEVVEVSQMETAALAMEEKSMECFLKELDSFENMAFTLEEEKKVEPPVASSDKESFGKSGSEAICIKVKDSKTKFSNGGESFSEVTTHTQTASPKVNGHTDNGEEYTSEVVARTRSRRTTANVNGTTDNGSEYTLKVENSGGLESNLGSYGSMRKEKEWKRTLACKLFEERHNVDGVEGMDSLWEAYEMDSSKAKPKGNNVKKKGMKKGGVKCYEDSEDDYEEEMGANGQLCCLQALKFSAGKMNMGMGRPSLVKLSKALKGFGWLHQVSKHGKKGHQGERF</sequence>
<dbReference type="PANTHER" id="PTHR36760:SF1">
    <property type="entry name" value="ACIDIC LEUCINE-RICH NUCLEAR PHOSPHOPROTEIN 32 FAMILY B PROTEIN"/>
    <property type="match status" value="1"/>
</dbReference>
<organism evidence="3 4">
    <name type="scientific">Escallonia rubra</name>
    <dbReference type="NCBI Taxonomy" id="112253"/>
    <lineage>
        <taxon>Eukaryota</taxon>
        <taxon>Viridiplantae</taxon>
        <taxon>Streptophyta</taxon>
        <taxon>Embryophyta</taxon>
        <taxon>Tracheophyta</taxon>
        <taxon>Spermatophyta</taxon>
        <taxon>Magnoliopsida</taxon>
        <taxon>eudicotyledons</taxon>
        <taxon>Gunneridae</taxon>
        <taxon>Pentapetalae</taxon>
        <taxon>asterids</taxon>
        <taxon>campanulids</taxon>
        <taxon>Escalloniales</taxon>
        <taxon>Escalloniaceae</taxon>
        <taxon>Escallonia</taxon>
    </lineage>
</organism>
<name>A0AA88SJI3_9ASTE</name>
<keyword evidence="2" id="KW-1133">Transmembrane helix</keyword>
<accession>A0AA88SJI3</accession>
<keyword evidence="2" id="KW-0812">Transmembrane</keyword>
<evidence type="ECO:0000256" key="1">
    <source>
        <dbReference type="SAM" id="MobiDB-lite"/>
    </source>
</evidence>
<feature type="region of interest" description="Disordered" evidence="1">
    <location>
        <begin position="200"/>
        <end position="226"/>
    </location>
</feature>
<evidence type="ECO:0000313" key="4">
    <source>
        <dbReference type="Proteomes" id="UP001187471"/>
    </source>
</evidence>
<evidence type="ECO:0000256" key="2">
    <source>
        <dbReference type="SAM" id="Phobius"/>
    </source>
</evidence>
<dbReference type="PANTHER" id="PTHR36760">
    <property type="entry name" value="ACIDIC LEUCINE-RICH NUCLEAR PHOSPHOPROTEIN 32 FAMILY B PROTEIN"/>
    <property type="match status" value="1"/>
</dbReference>
<proteinExistence type="predicted"/>
<keyword evidence="4" id="KW-1185">Reference proteome</keyword>
<dbReference type="Proteomes" id="UP001187471">
    <property type="component" value="Unassembled WGS sequence"/>
</dbReference>
<dbReference type="EMBL" id="JAVXUO010000407">
    <property type="protein sequence ID" value="KAK2992440.1"/>
    <property type="molecule type" value="Genomic_DNA"/>
</dbReference>
<keyword evidence="2" id="KW-0472">Membrane</keyword>
<evidence type="ECO:0000313" key="3">
    <source>
        <dbReference type="EMBL" id="KAK2992440.1"/>
    </source>
</evidence>